<name>A0ABR9ZJY3_9CORY</name>
<proteinExistence type="inferred from homology"/>
<evidence type="ECO:0000313" key="11">
    <source>
        <dbReference type="Proteomes" id="UP000635902"/>
    </source>
</evidence>
<feature type="domain" description="Methylated-DNA-[protein]-cysteine S-methyltransferase DNA binding" evidence="9">
    <location>
        <begin position="67"/>
        <end position="146"/>
    </location>
</feature>
<dbReference type="SUPFAM" id="SSF46767">
    <property type="entry name" value="Methylated DNA-protein cysteine methyltransferase, C-terminal domain"/>
    <property type="match status" value="1"/>
</dbReference>
<dbReference type="Gene3D" id="3.30.160.70">
    <property type="entry name" value="Methylated DNA-protein cysteine methyltransferase domain"/>
    <property type="match status" value="1"/>
</dbReference>
<dbReference type="EC" id="2.1.1.63" evidence="8"/>
<comment type="catalytic activity">
    <reaction evidence="7 8">
        <text>a 6-O-methyl-2'-deoxyguanosine in DNA + L-cysteinyl-[protein] = S-methyl-L-cysteinyl-[protein] + a 2'-deoxyguanosine in DNA</text>
        <dbReference type="Rhea" id="RHEA:24000"/>
        <dbReference type="Rhea" id="RHEA-COMP:10131"/>
        <dbReference type="Rhea" id="RHEA-COMP:10132"/>
        <dbReference type="Rhea" id="RHEA-COMP:11367"/>
        <dbReference type="Rhea" id="RHEA-COMP:11368"/>
        <dbReference type="ChEBI" id="CHEBI:29950"/>
        <dbReference type="ChEBI" id="CHEBI:82612"/>
        <dbReference type="ChEBI" id="CHEBI:85445"/>
        <dbReference type="ChEBI" id="CHEBI:85448"/>
        <dbReference type="EC" id="2.1.1.63"/>
    </reaction>
</comment>
<evidence type="ECO:0000259" key="9">
    <source>
        <dbReference type="Pfam" id="PF01035"/>
    </source>
</evidence>
<dbReference type="EMBL" id="JADKMY010000002">
    <property type="protein sequence ID" value="MBF4553745.1"/>
    <property type="molecule type" value="Genomic_DNA"/>
</dbReference>
<dbReference type="Pfam" id="PF01035">
    <property type="entry name" value="DNA_binding_1"/>
    <property type="match status" value="1"/>
</dbReference>
<dbReference type="HAMAP" id="MF_00772">
    <property type="entry name" value="OGT"/>
    <property type="match status" value="1"/>
</dbReference>
<evidence type="ECO:0000313" key="10">
    <source>
        <dbReference type="EMBL" id="MBF4553745.1"/>
    </source>
</evidence>
<keyword evidence="5 8" id="KW-0227">DNA damage</keyword>
<dbReference type="NCBIfam" id="TIGR00589">
    <property type="entry name" value="ogt"/>
    <property type="match status" value="1"/>
</dbReference>
<evidence type="ECO:0000256" key="2">
    <source>
        <dbReference type="ARBA" id="ARBA00022490"/>
    </source>
</evidence>
<feature type="active site" description="Nucleophile; methyl group acceptor" evidence="8">
    <location>
        <position position="117"/>
    </location>
</feature>
<sequence length="147" mass="15872">MLAAREGDALVGLWFASQPAAPSYDSSLLDDANSTPIFRETQSQLNEYFAGKRQEFNLRYELRGTQWQKSVWAELEKIGFGESKSYGEIAQELGRKGAARAVGNAVGKNPVCIVVPCHRVLPAGGGLGGYNGGVENKKALLKVEGIK</sequence>
<comment type="similarity">
    <text evidence="8">Belongs to the MGMT family.</text>
</comment>
<evidence type="ECO:0000256" key="1">
    <source>
        <dbReference type="ARBA" id="ARBA00001286"/>
    </source>
</evidence>
<evidence type="ECO:0000256" key="4">
    <source>
        <dbReference type="ARBA" id="ARBA00022679"/>
    </source>
</evidence>
<protein>
    <recommendedName>
        <fullName evidence="8">Methylated-DNA--protein-cysteine methyltransferase</fullName>
        <ecNumber evidence="8">2.1.1.63</ecNumber>
    </recommendedName>
    <alternativeName>
        <fullName evidence="8">6-O-methylguanine-DNA methyltransferase</fullName>
        <shortName evidence="8">MGMT</shortName>
    </alternativeName>
    <alternativeName>
        <fullName evidence="8">O-6-methylguanine-DNA-alkyltransferase</fullName>
    </alternativeName>
</protein>
<evidence type="ECO:0000256" key="3">
    <source>
        <dbReference type="ARBA" id="ARBA00022603"/>
    </source>
</evidence>
<keyword evidence="6 8" id="KW-0234">DNA repair</keyword>
<dbReference type="PANTHER" id="PTHR10815">
    <property type="entry name" value="METHYLATED-DNA--PROTEIN-CYSTEINE METHYLTRANSFERASE"/>
    <property type="match status" value="1"/>
</dbReference>
<keyword evidence="11" id="KW-1185">Reference proteome</keyword>
<dbReference type="InterPro" id="IPR014048">
    <property type="entry name" value="MethylDNA_cys_MeTrfase_DNA-bd"/>
</dbReference>
<dbReference type="Gene3D" id="1.10.10.10">
    <property type="entry name" value="Winged helix-like DNA-binding domain superfamily/Winged helix DNA-binding domain"/>
    <property type="match status" value="1"/>
</dbReference>
<dbReference type="PANTHER" id="PTHR10815:SF13">
    <property type="entry name" value="METHYLATED-DNA--PROTEIN-CYSTEINE METHYLTRANSFERASE"/>
    <property type="match status" value="1"/>
</dbReference>
<comment type="caution">
    <text evidence="10">The sequence shown here is derived from an EMBL/GenBank/DDBJ whole genome shotgun (WGS) entry which is preliminary data.</text>
</comment>
<dbReference type="InterPro" id="IPR036631">
    <property type="entry name" value="MGMT_N_sf"/>
</dbReference>
<accession>A0ABR9ZJY3</accession>
<organism evidence="10 11">
    <name type="scientific">Corynebacterium suicordis DSM 45110</name>
    <dbReference type="NCBI Taxonomy" id="1121369"/>
    <lineage>
        <taxon>Bacteria</taxon>
        <taxon>Bacillati</taxon>
        <taxon>Actinomycetota</taxon>
        <taxon>Actinomycetes</taxon>
        <taxon>Mycobacteriales</taxon>
        <taxon>Corynebacteriaceae</taxon>
        <taxon>Corynebacterium</taxon>
    </lineage>
</organism>
<comment type="function">
    <text evidence="8">Involved in the cellular defense against the biological effects of O6-methylguanine (O6-MeG) and O4-methylthymine (O4-MeT) in DNA. Repairs the methylated nucleobase in DNA by stoichiometrically transferring the methyl group to a cysteine residue in the enzyme. This is a suicide reaction: the enzyme is irreversibly inactivated.</text>
</comment>
<dbReference type="SUPFAM" id="SSF53155">
    <property type="entry name" value="Methylated DNA-protein cysteine methyltransferase domain"/>
    <property type="match status" value="1"/>
</dbReference>
<dbReference type="InterPro" id="IPR023546">
    <property type="entry name" value="MGMT"/>
</dbReference>
<dbReference type="InterPro" id="IPR001497">
    <property type="entry name" value="MethylDNA_cys_MeTrfase_AS"/>
</dbReference>
<dbReference type="InterPro" id="IPR036388">
    <property type="entry name" value="WH-like_DNA-bd_sf"/>
</dbReference>
<dbReference type="CDD" id="cd06445">
    <property type="entry name" value="ATase"/>
    <property type="match status" value="1"/>
</dbReference>
<evidence type="ECO:0000256" key="5">
    <source>
        <dbReference type="ARBA" id="ARBA00022763"/>
    </source>
</evidence>
<comment type="catalytic activity">
    <reaction evidence="1 8">
        <text>a 4-O-methyl-thymidine in DNA + L-cysteinyl-[protein] = a thymidine in DNA + S-methyl-L-cysteinyl-[protein]</text>
        <dbReference type="Rhea" id="RHEA:53428"/>
        <dbReference type="Rhea" id="RHEA-COMP:10131"/>
        <dbReference type="Rhea" id="RHEA-COMP:10132"/>
        <dbReference type="Rhea" id="RHEA-COMP:13555"/>
        <dbReference type="Rhea" id="RHEA-COMP:13556"/>
        <dbReference type="ChEBI" id="CHEBI:29950"/>
        <dbReference type="ChEBI" id="CHEBI:82612"/>
        <dbReference type="ChEBI" id="CHEBI:137386"/>
        <dbReference type="ChEBI" id="CHEBI:137387"/>
        <dbReference type="EC" id="2.1.1.63"/>
    </reaction>
</comment>
<keyword evidence="4 8" id="KW-0808">Transferase</keyword>
<dbReference type="Proteomes" id="UP000635902">
    <property type="component" value="Unassembled WGS sequence"/>
</dbReference>
<keyword evidence="3 8" id="KW-0489">Methyltransferase</keyword>
<evidence type="ECO:0000256" key="6">
    <source>
        <dbReference type="ARBA" id="ARBA00023204"/>
    </source>
</evidence>
<comment type="miscellaneous">
    <text evidence="8">This enzyme catalyzes only one turnover and therefore is not strictly catalytic. According to one definition, an enzyme is a biocatalyst that acts repeatedly and over many reaction cycles.</text>
</comment>
<dbReference type="PROSITE" id="PS00374">
    <property type="entry name" value="MGMT"/>
    <property type="match status" value="1"/>
</dbReference>
<dbReference type="InterPro" id="IPR036217">
    <property type="entry name" value="MethylDNA_cys_MeTrfase_DNAb"/>
</dbReference>
<gene>
    <name evidence="10" type="ORF">IRY30_06595</name>
</gene>
<reference evidence="10 11" key="1">
    <citation type="submission" date="2020-10" db="EMBL/GenBank/DDBJ databases">
        <title>Novel species in genus Corynebacterium.</title>
        <authorList>
            <person name="Zhang G."/>
        </authorList>
    </citation>
    <scope>NUCLEOTIDE SEQUENCE [LARGE SCALE GENOMIC DNA]</scope>
    <source>
        <strain evidence="10 11">DSM 45110</strain>
    </source>
</reference>
<comment type="subcellular location">
    <subcellularLocation>
        <location evidence="8">Cytoplasm</location>
    </subcellularLocation>
</comment>
<evidence type="ECO:0000256" key="8">
    <source>
        <dbReference type="HAMAP-Rule" id="MF_00772"/>
    </source>
</evidence>
<evidence type="ECO:0000256" key="7">
    <source>
        <dbReference type="ARBA" id="ARBA00049348"/>
    </source>
</evidence>
<keyword evidence="2 8" id="KW-0963">Cytoplasm</keyword>